<dbReference type="InterPro" id="IPR009057">
    <property type="entry name" value="Homeodomain-like_sf"/>
</dbReference>
<dbReference type="SUPFAM" id="SSF46689">
    <property type="entry name" value="Homeodomain-like"/>
    <property type="match status" value="1"/>
</dbReference>
<dbReference type="AlphaFoldDB" id="A0A368JVS8"/>
<dbReference type="SMART" id="SM00342">
    <property type="entry name" value="HTH_ARAC"/>
    <property type="match status" value="1"/>
</dbReference>
<reference evidence="5 6" key="1">
    <citation type="submission" date="2018-07" db="EMBL/GenBank/DDBJ databases">
        <title>Genome analysis of Larkinella rosea.</title>
        <authorList>
            <person name="Zhou Z."/>
            <person name="Wang G."/>
        </authorList>
    </citation>
    <scope>NUCLEOTIDE SEQUENCE [LARGE SCALE GENOMIC DNA]</scope>
    <source>
        <strain evidence="6">zzj9</strain>
    </source>
</reference>
<sequence length="305" mass="35712">MATTQPRRFKTIGEFHQYRELPKPEHPLISVINLELTRQLPANETGIVKDFYSIALKRNFNARMKYGQQEFDFDEGVMFFMAPGQVLKIEMEKDTILQQTGWMLLVHPDFLWNTPLAKTIKHYEYFDYSVNEALFLSEKEEAIMAGIVESIQHEYHANIDKFSQDIIIAQLDLLLKYADRFYQRQFITRKIANHKILDRLEKLIADYFNSDDLMKQGLPTVQYVAENLHLSPTYLSGLLKLVTGQTTQQHIHDKLIERAKEKLSATDLSISEIAYELGFEHPQSFSKLFKTKTRLSPLEFRHSFN</sequence>
<dbReference type="EMBL" id="QOWE01000005">
    <property type="protein sequence ID" value="RCR70311.1"/>
    <property type="molecule type" value="Genomic_DNA"/>
</dbReference>
<evidence type="ECO:0000259" key="4">
    <source>
        <dbReference type="PROSITE" id="PS01124"/>
    </source>
</evidence>
<comment type="caution">
    <text evidence="5">The sequence shown here is derived from an EMBL/GenBank/DDBJ whole genome shotgun (WGS) entry which is preliminary data.</text>
</comment>
<name>A0A368JVS8_9BACT</name>
<keyword evidence="3" id="KW-0804">Transcription</keyword>
<dbReference type="InterPro" id="IPR018060">
    <property type="entry name" value="HTH_AraC"/>
</dbReference>
<dbReference type="GO" id="GO:0003700">
    <property type="term" value="F:DNA-binding transcription factor activity"/>
    <property type="evidence" value="ECO:0007669"/>
    <property type="project" value="InterPro"/>
</dbReference>
<dbReference type="Pfam" id="PF12833">
    <property type="entry name" value="HTH_18"/>
    <property type="match status" value="1"/>
</dbReference>
<feature type="domain" description="HTH araC/xylS-type" evidence="4">
    <location>
        <begin position="198"/>
        <end position="303"/>
    </location>
</feature>
<organism evidence="5 6">
    <name type="scientific">Larkinella punicea</name>
    <dbReference type="NCBI Taxonomy" id="2315727"/>
    <lineage>
        <taxon>Bacteria</taxon>
        <taxon>Pseudomonadati</taxon>
        <taxon>Bacteroidota</taxon>
        <taxon>Cytophagia</taxon>
        <taxon>Cytophagales</taxon>
        <taxon>Spirosomataceae</taxon>
        <taxon>Larkinella</taxon>
    </lineage>
</organism>
<dbReference type="RefSeq" id="WP_114405477.1">
    <property type="nucleotide sequence ID" value="NZ_QOWE01000005.1"/>
</dbReference>
<dbReference type="GO" id="GO:0043565">
    <property type="term" value="F:sequence-specific DNA binding"/>
    <property type="evidence" value="ECO:0007669"/>
    <property type="project" value="InterPro"/>
</dbReference>
<evidence type="ECO:0000313" key="5">
    <source>
        <dbReference type="EMBL" id="RCR70311.1"/>
    </source>
</evidence>
<keyword evidence="1" id="KW-0805">Transcription regulation</keyword>
<keyword evidence="2" id="KW-0238">DNA-binding</keyword>
<gene>
    <name evidence="5" type="ORF">DUE52_08080</name>
</gene>
<evidence type="ECO:0000256" key="2">
    <source>
        <dbReference type="ARBA" id="ARBA00023125"/>
    </source>
</evidence>
<protein>
    <submittedName>
        <fullName evidence="5">AraC family transcriptional regulator</fullName>
    </submittedName>
</protein>
<dbReference type="PANTHER" id="PTHR43280">
    <property type="entry name" value="ARAC-FAMILY TRANSCRIPTIONAL REGULATOR"/>
    <property type="match status" value="1"/>
</dbReference>
<dbReference type="PROSITE" id="PS01124">
    <property type="entry name" value="HTH_ARAC_FAMILY_2"/>
    <property type="match status" value="1"/>
</dbReference>
<proteinExistence type="predicted"/>
<accession>A0A368JVS8</accession>
<dbReference type="OrthoDB" id="643086at2"/>
<evidence type="ECO:0000256" key="1">
    <source>
        <dbReference type="ARBA" id="ARBA00023015"/>
    </source>
</evidence>
<evidence type="ECO:0000256" key="3">
    <source>
        <dbReference type="ARBA" id="ARBA00023163"/>
    </source>
</evidence>
<dbReference type="Gene3D" id="1.10.10.60">
    <property type="entry name" value="Homeodomain-like"/>
    <property type="match status" value="2"/>
</dbReference>
<keyword evidence="6" id="KW-1185">Reference proteome</keyword>
<evidence type="ECO:0000313" key="6">
    <source>
        <dbReference type="Proteomes" id="UP000253383"/>
    </source>
</evidence>
<dbReference type="Proteomes" id="UP000253383">
    <property type="component" value="Unassembled WGS sequence"/>
</dbReference>
<dbReference type="PANTHER" id="PTHR43280:SF32">
    <property type="entry name" value="TRANSCRIPTIONAL REGULATORY PROTEIN"/>
    <property type="match status" value="1"/>
</dbReference>